<comment type="caution">
    <text evidence="2">The sequence shown here is derived from an EMBL/GenBank/DDBJ whole genome shotgun (WGS) entry which is preliminary data.</text>
</comment>
<accession>A0AAE1E408</accession>
<proteinExistence type="predicted"/>
<reference evidence="2" key="1">
    <citation type="journal article" date="2023" name="G3 (Bethesda)">
        <title>A reference genome for the long-term kleptoplast-retaining sea slug Elysia crispata morphotype clarki.</title>
        <authorList>
            <person name="Eastman K.E."/>
            <person name="Pendleton A.L."/>
            <person name="Shaikh M.A."/>
            <person name="Suttiyut T."/>
            <person name="Ogas R."/>
            <person name="Tomko P."/>
            <person name="Gavelis G."/>
            <person name="Widhalm J.R."/>
            <person name="Wisecaver J.H."/>
        </authorList>
    </citation>
    <scope>NUCLEOTIDE SEQUENCE</scope>
    <source>
        <strain evidence="2">ECLA1</strain>
    </source>
</reference>
<protein>
    <submittedName>
        <fullName evidence="2">Uncharacterized protein</fullName>
    </submittedName>
</protein>
<evidence type="ECO:0000313" key="2">
    <source>
        <dbReference type="EMBL" id="KAK3793426.1"/>
    </source>
</evidence>
<gene>
    <name evidence="2" type="ORF">RRG08_015268</name>
</gene>
<keyword evidence="3" id="KW-1185">Reference proteome</keyword>
<organism evidence="2 3">
    <name type="scientific">Elysia crispata</name>
    <name type="common">lettuce slug</name>
    <dbReference type="NCBI Taxonomy" id="231223"/>
    <lineage>
        <taxon>Eukaryota</taxon>
        <taxon>Metazoa</taxon>
        <taxon>Spiralia</taxon>
        <taxon>Lophotrochozoa</taxon>
        <taxon>Mollusca</taxon>
        <taxon>Gastropoda</taxon>
        <taxon>Heterobranchia</taxon>
        <taxon>Euthyneura</taxon>
        <taxon>Panpulmonata</taxon>
        <taxon>Sacoglossa</taxon>
        <taxon>Placobranchoidea</taxon>
        <taxon>Plakobranchidae</taxon>
        <taxon>Elysia</taxon>
    </lineage>
</organism>
<dbReference type="EMBL" id="JAWDGP010001250">
    <property type="protein sequence ID" value="KAK3793426.1"/>
    <property type="molecule type" value="Genomic_DNA"/>
</dbReference>
<dbReference type="AlphaFoldDB" id="A0AAE1E408"/>
<feature type="region of interest" description="Disordered" evidence="1">
    <location>
        <begin position="26"/>
        <end position="50"/>
    </location>
</feature>
<evidence type="ECO:0000256" key="1">
    <source>
        <dbReference type="SAM" id="MobiDB-lite"/>
    </source>
</evidence>
<name>A0AAE1E408_9GAST</name>
<feature type="compositionally biased region" description="Basic and acidic residues" evidence="1">
    <location>
        <begin position="194"/>
        <end position="204"/>
    </location>
</feature>
<feature type="region of interest" description="Disordered" evidence="1">
    <location>
        <begin position="179"/>
        <end position="204"/>
    </location>
</feature>
<dbReference type="Proteomes" id="UP001283361">
    <property type="component" value="Unassembled WGS sequence"/>
</dbReference>
<sequence>MLDFNTPGGSVVKPLGRRACFPLPRFPKGLLSNSSEPPTGSDRDSFEGGEALFKGIRRRGSFAWEDPRLNRGISHEQVRSAPVGIPLRGDPPEKVGGKVPLVVTFLAQDPPSGDAKVASPPSLIPALRGRIGGEGVQRTPAKANHIAPFDSRGQPFQGLRPFKVEDIPLRRRDCFGGLKRKNSSQLNIPDSFEPSEKVERLSLN</sequence>
<evidence type="ECO:0000313" key="3">
    <source>
        <dbReference type="Proteomes" id="UP001283361"/>
    </source>
</evidence>